<protein>
    <submittedName>
        <fullName evidence="1">Uncharacterized protein</fullName>
    </submittedName>
</protein>
<sequence length="71" mass="7991">MVAGLSHQMCGELRVARFQFQIQILAETNIVGELVEDTGTWLFLVAQRMRNVRNVTCFIFAQEPGPISVPI</sequence>
<dbReference type="AlphaFoldDB" id="A0A9J5Y313"/>
<gene>
    <name evidence="1" type="ORF">H5410_044024</name>
</gene>
<evidence type="ECO:0000313" key="1">
    <source>
        <dbReference type="EMBL" id="KAG5593510.1"/>
    </source>
</evidence>
<dbReference type="Proteomes" id="UP000824120">
    <property type="component" value="Chromosome 8"/>
</dbReference>
<accession>A0A9J5Y313</accession>
<evidence type="ECO:0000313" key="2">
    <source>
        <dbReference type="Proteomes" id="UP000824120"/>
    </source>
</evidence>
<comment type="caution">
    <text evidence="1">The sequence shown here is derived from an EMBL/GenBank/DDBJ whole genome shotgun (WGS) entry which is preliminary data.</text>
</comment>
<organism evidence="1 2">
    <name type="scientific">Solanum commersonii</name>
    <name type="common">Commerson's wild potato</name>
    <name type="synonym">Commerson's nightshade</name>
    <dbReference type="NCBI Taxonomy" id="4109"/>
    <lineage>
        <taxon>Eukaryota</taxon>
        <taxon>Viridiplantae</taxon>
        <taxon>Streptophyta</taxon>
        <taxon>Embryophyta</taxon>
        <taxon>Tracheophyta</taxon>
        <taxon>Spermatophyta</taxon>
        <taxon>Magnoliopsida</taxon>
        <taxon>eudicotyledons</taxon>
        <taxon>Gunneridae</taxon>
        <taxon>Pentapetalae</taxon>
        <taxon>asterids</taxon>
        <taxon>lamiids</taxon>
        <taxon>Solanales</taxon>
        <taxon>Solanaceae</taxon>
        <taxon>Solanoideae</taxon>
        <taxon>Solaneae</taxon>
        <taxon>Solanum</taxon>
    </lineage>
</organism>
<name>A0A9J5Y313_SOLCO</name>
<dbReference type="EMBL" id="JACXVP010000008">
    <property type="protein sequence ID" value="KAG5593510.1"/>
    <property type="molecule type" value="Genomic_DNA"/>
</dbReference>
<reference evidence="1 2" key="1">
    <citation type="submission" date="2020-09" db="EMBL/GenBank/DDBJ databases">
        <title>De no assembly of potato wild relative species, Solanum commersonii.</title>
        <authorList>
            <person name="Cho K."/>
        </authorList>
    </citation>
    <scope>NUCLEOTIDE SEQUENCE [LARGE SCALE GENOMIC DNA]</scope>
    <source>
        <strain evidence="1">LZ3.2</strain>
        <tissue evidence="1">Leaf</tissue>
    </source>
</reference>
<proteinExistence type="predicted"/>
<keyword evidence="2" id="KW-1185">Reference proteome</keyword>